<dbReference type="Gene3D" id="1.10.150.130">
    <property type="match status" value="1"/>
</dbReference>
<organism evidence="7 8">
    <name type="scientific">Novosphingobium lindaniclasticum LE124</name>
    <dbReference type="NCBI Taxonomy" id="1096930"/>
    <lineage>
        <taxon>Bacteria</taxon>
        <taxon>Pseudomonadati</taxon>
        <taxon>Pseudomonadota</taxon>
        <taxon>Alphaproteobacteria</taxon>
        <taxon>Sphingomonadales</taxon>
        <taxon>Sphingomonadaceae</taxon>
        <taxon>Novosphingobium</taxon>
    </lineage>
</organism>
<dbReference type="GO" id="GO:0015074">
    <property type="term" value="P:DNA integration"/>
    <property type="evidence" value="ECO:0007669"/>
    <property type="project" value="UniProtKB-KW"/>
</dbReference>
<evidence type="ECO:0000256" key="3">
    <source>
        <dbReference type="ARBA" id="ARBA00023125"/>
    </source>
</evidence>
<feature type="domain" description="Tyr recombinase" evidence="6">
    <location>
        <begin position="169"/>
        <end position="328"/>
    </location>
</feature>
<dbReference type="InterPro" id="IPR002104">
    <property type="entry name" value="Integrase_catalytic"/>
</dbReference>
<evidence type="ECO:0000256" key="2">
    <source>
        <dbReference type="ARBA" id="ARBA00022908"/>
    </source>
</evidence>
<dbReference type="EMBL" id="ATHL01000011">
    <property type="protein sequence ID" value="EQB19581.1"/>
    <property type="molecule type" value="Genomic_DNA"/>
</dbReference>
<dbReference type="PROSITE" id="PS51898">
    <property type="entry name" value="TYR_RECOMBINASE"/>
    <property type="match status" value="1"/>
</dbReference>
<evidence type="ECO:0000313" key="7">
    <source>
        <dbReference type="EMBL" id="EQB19581.1"/>
    </source>
</evidence>
<keyword evidence="8" id="KW-1185">Reference proteome</keyword>
<keyword evidence="3" id="KW-0238">DNA-binding</keyword>
<reference evidence="7 8" key="1">
    <citation type="journal article" date="2013" name="Genome Announc.">
        <title>Genome Sequence of Novosphingobium lindaniclasticum LE124T, Isolated from a Hexachlorocyclohexane Dumpsite.</title>
        <authorList>
            <person name="Saxena A."/>
            <person name="Nayyar N."/>
            <person name="Sangwan N."/>
            <person name="Kumari R."/>
            <person name="Khurana J.P."/>
            <person name="Lal R."/>
        </authorList>
    </citation>
    <scope>NUCLEOTIDE SEQUENCE [LARGE SCALE GENOMIC DNA]</scope>
    <source>
        <strain evidence="7 8">LE124</strain>
    </source>
</reference>
<dbReference type="Pfam" id="PF00589">
    <property type="entry name" value="Phage_integrase"/>
    <property type="match status" value="1"/>
</dbReference>
<dbReference type="AlphaFoldDB" id="T0HT76"/>
<comment type="similarity">
    <text evidence="1">Belongs to the 'phage' integrase family.</text>
</comment>
<evidence type="ECO:0000256" key="5">
    <source>
        <dbReference type="SAM" id="MobiDB-lite"/>
    </source>
</evidence>
<dbReference type="eggNOG" id="COG0582">
    <property type="taxonomic scope" value="Bacteria"/>
</dbReference>
<dbReference type="GO" id="GO:0006310">
    <property type="term" value="P:DNA recombination"/>
    <property type="evidence" value="ECO:0007669"/>
    <property type="project" value="UniProtKB-KW"/>
</dbReference>
<evidence type="ECO:0000313" key="8">
    <source>
        <dbReference type="Proteomes" id="UP000015527"/>
    </source>
</evidence>
<dbReference type="CDD" id="cd00796">
    <property type="entry name" value="INT_Rci_Hp1_C"/>
    <property type="match status" value="1"/>
</dbReference>
<accession>T0HT76</accession>
<dbReference type="Proteomes" id="UP000015527">
    <property type="component" value="Unassembled WGS sequence"/>
</dbReference>
<dbReference type="InterPro" id="IPR013762">
    <property type="entry name" value="Integrase-like_cat_sf"/>
</dbReference>
<dbReference type="PANTHER" id="PTHR30349">
    <property type="entry name" value="PHAGE INTEGRASE-RELATED"/>
    <property type="match status" value="1"/>
</dbReference>
<sequence length="397" mass="45006">MPIYPDRKNGKLTGRFRVEVSLAGTRKRGRANTMREARALEASLLRQLEGKEEPSTAPAKEGARKPSPMTVRDGITRAHGILWAGQTTATLSYTKLERIARIVGEKLYLDAFDLNTVDLLVKTLREESLSDATINRYISCLSAFLRFCKRRGFRTVDLPELEWNDEEENRIRWITRKEEVQLCKLLPSPFDALVYIAIRTGLRATELLTLQPDQVTPGWVHLHKTKNGHPRSVPLSKEVYEHLAPLVTQSLMPDYWQLRGQWDKARRAMGLADDPTFVFHACRHSYATRAIQADVNIRVLQQLMGHRTIQTTLRYAHIEDKTLAEAVKKMTAYHDGGMPPKGGVNGLNLPLTRKAPREINRFRTVIWRNGVPPQGDCKSLHAGSIPARASTLFSQDD</sequence>
<dbReference type="OrthoDB" id="7615137at2"/>
<dbReference type="Gene3D" id="1.10.443.10">
    <property type="entry name" value="Intergrase catalytic core"/>
    <property type="match status" value="1"/>
</dbReference>
<name>T0HT76_9SPHN</name>
<dbReference type="SUPFAM" id="SSF56349">
    <property type="entry name" value="DNA breaking-rejoining enzymes"/>
    <property type="match status" value="1"/>
</dbReference>
<evidence type="ECO:0000256" key="4">
    <source>
        <dbReference type="ARBA" id="ARBA00023172"/>
    </source>
</evidence>
<dbReference type="InterPro" id="IPR010998">
    <property type="entry name" value="Integrase_recombinase_N"/>
</dbReference>
<dbReference type="GO" id="GO:0003677">
    <property type="term" value="F:DNA binding"/>
    <property type="evidence" value="ECO:0007669"/>
    <property type="project" value="UniProtKB-KW"/>
</dbReference>
<evidence type="ECO:0000259" key="6">
    <source>
        <dbReference type="PROSITE" id="PS51898"/>
    </source>
</evidence>
<comment type="caution">
    <text evidence="7">The sequence shown here is derived from an EMBL/GenBank/DDBJ whole genome shotgun (WGS) entry which is preliminary data.</text>
</comment>
<proteinExistence type="inferred from homology"/>
<keyword evidence="2" id="KW-0229">DNA integration</keyword>
<protein>
    <recommendedName>
        <fullName evidence="6">Tyr recombinase domain-containing protein</fullName>
    </recommendedName>
</protein>
<dbReference type="InterPro" id="IPR011010">
    <property type="entry name" value="DNA_brk_join_enz"/>
</dbReference>
<dbReference type="PANTHER" id="PTHR30349:SF64">
    <property type="entry name" value="PROPHAGE INTEGRASE INTD-RELATED"/>
    <property type="match status" value="1"/>
</dbReference>
<evidence type="ECO:0000256" key="1">
    <source>
        <dbReference type="ARBA" id="ARBA00008857"/>
    </source>
</evidence>
<dbReference type="InterPro" id="IPR050090">
    <property type="entry name" value="Tyrosine_recombinase_XerCD"/>
</dbReference>
<gene>
    <name evidence="7" type="ORF">L284_01330</name>
</gene>
<keyword evidence="4" id="KW-0233">DNA recombination</keyword>
<dbReference type="RefSeq" id="WP_021232258.1">
    <property type="nucleotide sequence ID" value="NZ_ATHL01000011.1"/>
</dbReference>
<feature type="region of interest" description="Disordered" evidence="5">
    <location>
        <begin position="47"/>
        <end position="71"/>
    </location>
</feature>